<dbReference type="EMBL" id="CM029039">
    <property type="protein sequence ID" value="KAG2643552.1"/>
    <property type="molecule type" value="Genomic_DNA"/>
</dbReference>
<evidence type="ECO:0000313" key="3">
    <source>
        <dbReference type="Proteomes" id="UP000823388"/>
    </source>
</evidence>
<accession>A0A8T0W5E1</accession>
<evidence type="ECO:0000313" key="2">
    <source>
        <dbReference type="EMBL" id="KAG2643552.1"/>
    </source>
</evidence>
<organism evidence="2 3">
    <name type="scientific">Panicum virgatum</name>
    <name type="common">Blackwell switchgrass</name>
    <dbReference type="NCBI Taxonomy" id="38727"/>
    <lineage>
        <taxon>Eukaryota</taxon>
        <taxon>Viridiplantae</taxon>
        <taxon>Streptophyta</taxon>
        <taxon>Embryophyta</taxon>
        <taxon>Tracheophyta</taxon>
        <taxon>Spermatophyta</taxon>
        <taxon>Magnoliopsida</taxon>
        <taxon>Liliopsida</taxon>
        <taxon>Poales</taxon>
        <taxon>Poaceae</taxon>
        <taxon>PACMAD clade</taxon>
        <taxon>Panicoideae</taxon>
        <taxon>Panicodae</taxon>
        <taxon>Paniceae</taxon>
        <taxon>Panicinae</taxon>
        <taxon>Panicum</taxon>
        <taxon>Panicum sect. Hiantes</taxon>
    </lineage>
</organism>
<feature type="compositionally biased region" description="Pro residues" evidence="1">
    <location>
        <begin position="124"/>
        <end position="146"/>
    </location>
</feature>
<reference evidence="2" key="1">
    <citation type="submission" date="2020-05" db="EMBL/GenBank/DDBJ databases">
        <title>WGS assembly of Panicum virgatum.</title>
        <authorList>
            <person name="Lovell J.T."/>
            <person name="Jenkins J."/>
            <person name="Shu S."/>
            <person name="Juenger T.E."/>
            <person name="Schmutz J."/>
        </authorList>
    </citation>
    <scope>NUCLEOTIDE SEQUENCE</scope>
    <source>
        <strain evidence="2">AP13</strain>
    </source>
</reference>
<proteinExistence type="predicted"/>
<comment type="caution">
    <text evidence="2">The sequence shown here is derived from an EMBL/GenBank/DDBJ whole genome shotgun (WGS) entry which is preliminary data.</text>
</comment>
<dbReference type="AlphaFoldDB" id="A0A8T0W5E1"/>
<evidence type="ECO:0000256" key="1">
    <source>
        <dbReference type="SAM" id="MobiDB-lite"/>
    </source>
</evidence>
<protein>
    <submittedName>
        <fullName evidence="2">Uncharacterized protein</fullName>
    </submittedName>
</protein>
<feature type="compositionally biased region" description="Pro residues" evidence="1">
    <location>
        <begin position="82"/>
        <end position="94"/>
    </location>
</feature>
<sequence>METRVLVQTLETLTDTTASPSEGAGQIWEQFAYRHPPSPHLACEFCKKKNPSIRYPHGAVTPPFCPSSPPFVTSVCFSPPSPPIDAQEVPPPSMPALGIRRPPTATPAPPVSISISGAALRSPTAPPPSDCPTAPPPSDCPTAPPPWTRRPILRAAECILFKFQFLKARQIA</sequence>
<keyword evidence="3" id="KW-1185">Reference proteome</keyword>
<name>A0A8T0W5E1_PANVG</name>
<gene>
    <name evidence="2" type="ORF">PVAP13_2KG342600</name>
</gene>
<feature type="region of interest" description="Disordered" evidence="1">
    <location>
        <begin position="82"/>
        <end position="146"/>
    </location>
</feature>
<dbReference type="Proteomes" id="UP000823388">
    <property type="component" value="Chromosome 2K"/>
</dbReference>